<dbReference type="AlphaFoldDB" id="A0A2T3ITW3"/>
<dbReference type="Pfam" id="PF11190">
    <property type="entry name" value="DUF2976"/>
    <property type="match status" value="1"/>
</dbReference>
<dbReference type="InterPro" id="IPR021356">
    <property type="entry name" value="Integr_conj_element_PFL4702"/>
</dbReference>
<sequence>MKKIISAFLGAALMSGSALASLPPPVNPGSPEGDYVAAFFAFFGNAYDAIANSFGAISFLAVAALAIWTLIEVRKGNKEWSDLWMILGVGGGVLVLVFFLLGEGTSIT</sequence>
<keyword evidence="1" id="KW-1133">Transmembrane helix</keyword>
<evidence type="ECO:0000313" key="3">
    <source>
        <dbReference type="EMBL" id="PSU31800.1"/>
    </source>
</evidence>
<evidence type="ECO:0000256" key="2">
    <source>
        <dbReference type="SAM" id="SignalP"/>
    </source>
</evidence>
<name>A0A2T3ITW3_9GAMM</name>
<comment type="caution">
    <text evidence="3">The sequence shown here is derived from an EMBL/GenBank/DDBJ whole genome shotgun (WGS) entry which is preliminary data.</text>
</comment>
<evidence type="ECO:0000313" key="4">
    <source>
        <dbReference type="Proteomes" id="UP000241222"/>
    </source>
</evidence>
<feature type="signal peptide" evidence="2">
    <location>
        <begin position="1"/>
        <end position="20"/>
    </location>
</feature>
<organism evidence="3 4">
    <name type="scientific">Photobacterium lutimaris</name>
    <dbReference type="NCBI Taxonomy" id="388278"/>
    <lineage>
        <taxon>Bacteria</taxon>
        <taxon>Pseudomonadati</taxon>
        <taxon>Pseudomonadota</taxon>
        <taxon>Gammaproteobacteria</taxon>
        <taxon>Vibrionales</taxon>
        <taxon>Vibrionaceae</taxon>
        <taxon>Photobacterium</taxon>
    </lineage>
</organism>
<evidence type="ECO:0008006" key="5">
    <source>
        <dbReference type="Google" id="ProtNLM"/>
    </source>
</evidence>
<keyword evidence="2" id="KW-0732">Signal</keyword>
<feature type="chain" id="PRO_5015492112" description="TIGR03745 family integrating conjugative element membrane protein" evidence="2">
    <location>
        <begin position="21"/>
        <end position="108"/>
    </location>
</feature>
<reference evidence="3 4" key="1">
    <citation type="submission" date="2018-03" db="EMBL/GenBank/DDBJ databases">
        <title>Whole genome sequencing of Histamine producing bacteria.</title>
        <authorList>
            <person name="Butler K."/>
        </authorList>
    </citation>
    <scope>NUCLEOTIDE SEQUENCE [LARGE SCALE GENOMIC DNA]</scope>
    <source>
        <strain evidence="3 4">JCM 13586</strain>
    </source>
</reference>
<gene>
    <name evidence="3" type="ORF">C9I99_21690</name>
</gene>
<feature type="transmembrane region" description="Helical" evidence="1">
    <location>
        <begin position="83"/>
        <end position="102"/>
    </location>
</feature>
<feature type="transmembrane region" description="Helical" evidence="1">
    <location>
        <begin position="49"/>
        <end position="71"/>
    </location>
</feature>
<dbReference type="EMBL" id="PYMH01000013">
    <property type="protein sequence ID" value="PSU31800.1"/>
    <property type="molecule type" value="Genomic_DNA"/>
</dbReference>
<evidence type="ECO:0000256" key="1">
    <source>
        <dbReference type="SAM" id="Phobius"/>
    </source>
</evidence>
<dbReference type="RefSeq" id="WP_107350930.1">
    <property type="nucleotide sequence ID" value="NZ_PYMH01000013.1"/>
</dbReference>
<keyword evidence="1" id="KW-0812">Transmembrane</keyword>
<dbReference type="Proteomes" id="UP000241222">
    <property type="component" value="Unassembled WGS sequence"/>
</dbReference>
<protein>
    <recommendedName>
        <fullName evidence="5">TIGR03745 family integrating conjugative element membrane protein</fullName>
    </recommendedName>
</protein>
<keyword evidence="1" id="KW-0472">Membrane</keyword>
<keyword evidence="4" id="KW-1185">Reference proteome</keyword>
<proteinExistence type="predicted"/>
<accession>A0A2T3ITW3</accession>